<evidence type="ECO:0000256" key="3">
    <source>
        <dbReference type="ARBA" id="ARBA00022448"/>
    </source>
</evidence>
<dbReference type="Pfam" id="PF08314">
    <property type="entry name" value="Sec39"/>
    <property type="match status" value="2"/>
</dbReference>
<dbReference type="PANTHER" id="PTHR40787">
    <property type="entry name" value="SECRETED PROTEIN"/>
    <property type="match status" value="1"/>
</dbReference>
<comment type="subcellular location">
    <subcellularLocation>
        <location evidence="1">Endoplasmic reticulum</location>
    </subcellularLocation>
</comment>
<dbReference type="InterPro" id="IPR013244">
    <property type="entry name" value="Sec39_domain"/>
</dbReference>
<organism evidence="8 9">
    <name type="scientific">Diplodia seriata</name>
    <dbReference type="NCBI Taxonomy" id="420778"/>
    <lineage>
        <taxon>Eukaryota</taxon>
        <taxon>Fungi</taxon>
        <taxon>Dikarya</taxon>
        <taxon>Ascomycota</taxon>
        <taxon>Pezizomycotina</taxon>
        <taxon>Dothideomycetes</taxon>
        <taxon>Dothideomycetes incertae sedis</taxon>
        <taxon>Botryosphaeriales</taxon>
        <taxon>Botryosphaeriaceae</taxon>
        <taxon>Diplodia</taxon>
    </lineage>
</organism>
<keyword evidence="5" id="KW-0653">Protein transport</keyword>
<dbReference type="InterPro" id="IPR023606">
    <property type="entry name" value="CoA-Trfase_III_dom_1_sf"/>
</dbReference>
<dbReference type="EMBL" id="LAQI01000011">
    <property type="protein sequence ID" value="KKY28266.1"/>
    <property type="molecule type" value="Genomic_DNA"/>
</dbReference>
<dbReference type="SUPFAM" id="SSF89796">
    <property type="entry name" value="CoA-transferase family III (CaiB/BaiF)"/>
    <property type="match status" value="2"/>
</dbReference>
<feature type="compositionally biased region" description="Low complexity" evidence="6">
    <location>
        <begin position="1361"/>
        <end position="1370"/>
    </location>
</feature>
<name>A0A0G2F1V5_9PEZI</name>
<proteinExistence type="inferred from homology"/>
<feature type="domain" description="Sec39" evidence="7">
    <location>
        <begin position="1110"/>
        <end position="1304"/>
    </location>
</feature>
<protein>
    <submittedName>
        <fullName evidence="8">Putative caib baif family enzyme</fullName>
    </submittedName>
</protein>
<dbReference type="PANTHER" id="PTHR40787:SF3">
    <property type="entry name" value="PROTEIN TRANSPORT PROTEIN SEC39"/>
    <property type="match status" value="1"/>
</dbReference>
<dbReference type="GO" id="GO:0003824">
    <property type="term" value="F:catalytic activity"/>
    <property type="evidence" value="ECO:0007669"/>
    <property type="project" value="InterPro"/>
</dbReference>
<accession>A0A0G2F1V5</accession>
<evidence type="ECO:0000256" key="6">
    <source>
        <dbReference type="SAM" id="MobiDB-lite"/>
    </source>
</evidence>
<evidence type="ECO:0000256" key="1">
    <source>
        <dbReference type="ARBA" id="ARBA00004240"/>
    </source>
</evidence>
<dbReference type="Gene3D" id="3.40.50.10540">
    <property type="entry name" value="Crotonobetainyl-coa:carnitine coa-transferase, domain 1"/>
    <property type="match status" value="1"/>
</dbReference>
<evidence type="ECO:0000256" key="5">
    <source>
        <dbReference type="ARBA" id="ARBA00022927"/>
    </source>
</evidence>
<reference evidence="8 9" key="1">
    <citation type="submission" date="2015-03" db="EMBL/GenBank/DDBJ databases">
        <authorList>
            <person name="Morales-Cruz A."/>
            <person name="Amrine K.C."/>
            <person name="Cantu D."/>
        </authorList>
    </citation>
    <scope>NUCLEOTIDE SEQUENCE [LARGE SCALE GENOMIC DNA]</scope>
    <source>
        <strain evidence="8">DS831</strain>
    </source>
</reference>
<sequence length="1435" mass="158547">MAVMNGACIPEGNNGQPKDAYSMEAETRKSLASLLQLAKTQIPAECRDVIEKATFTTDNTGSPYFPCPFKETEATSALKAVEAGMAAAIANLIYGEKDRKITVDLDRASSFLFSAYLSTVAGMNKAHPDVKSKLKDTDLLQAQSILYRRLSANLYETKNPGEYFHLHGSLEATTALNMIGLEGHRPDMTDYKECIKLIESHVKQFTAEELEKMNAEKKQAGVTALKWEEFKETNHGKALLQEPPWRVEQIESDSPPVPFPGLSTAAPKPQVLSGIKVLELCRIIAGPAMGRGLSEYGADVIKVTAPTLPDVPFFQVDGNLGKHTADLNLKKAEDRKVFEELLESADVILDGYRPGSLERLGYGPKQLVELTQRRKRGIVYVAEDCFGHVGEWAGRPGWQQIADCVTGIAWAQGESMGLNEPVVPPFPMSDYGTGCMGTIAALVGLYKRAKHGGSYHGTTSLCQYDIFLLQQGLYSKELMETLRKVHDPAFFELRHYDSVDEVGKRALKTMRLTHPELFESKHLFESYSKGFDAPVKFVRPVIQQLSPAHCVLLATHYAAESHVDALRSLSLARPDAFSPETLLRILLTFLPESAEPPTYNTYAQEVASRFYTQQRPQIDVDPTPVKDLSNSQAQKRVNKLDLLPLAHASCADLDADLLTLFLIHRAYRIDAETGLLALVPPLIDPFLDHSQHLRAWFISTVLPLLRLDFEYYPHDSSPTSLEKFGDIQGSTGVEFLVRKAEEASLGSDGEDTTIARDIKGIVGPWMYGFDQRKSRKVHAIARRRSSVASVAEQIHQGDNAAPGATKNHHDWEHVYAWMVRKAPRRFDLISSAVEYWDGPGDVDLGGYEDPSRQDGLDEELQSHLERRYAQTAFAAVYSVEDDSKAMIEATHGVLVRLAQIMDFVPPPDLASSVEMLPKIDGRTSVLHGTTPAILQPDTLLNVDHPLTVPTVETFGLLQIFVYSAYLLADLGHPIAINNLAKFRFHSDEDDQLQLVTKILKSLVNRPKSDEEMWKAARNKLLWLWNWGMDPTEEHAANGPGVLGKIARFSLEEVILTSLLTDGQLQLAMDIYLPDERGRDHLQDQDIEECVLRQVMQYYDNASNGNVTRGVNIRISEDPISLISKVLEQNPRSYSKLDDLVTIGQNLVAARTLERDGPLIDEPEFDTEERKRAASRRVMGMAIEAALAEDDFETAYSFVVNRLNPSFDPIASGDSSDTKHQVDDISWRAAYLAGRHRSPNSSLASSQATVAGSPALRRLEQRMELLSQALLLAPPSSVPEVLTAWRRCEEEMAALLAQETEEEERFNDHADRRAPGAFPTQATYVQPRREVGRNATEEAPIGLFDVARGAAAAFSKSAFPLRAGATSRTSQSGGGQESGRSSLDASRNLSIADSDPGSGEEGRVRKRDMVTNAVTGGLASGLGWVLGATPNQPGNK</sequence>
<keyword evidence="4" id="KW-0256">Endoplasmic reticulum</keyword>
<dbReference type="GO" id="GO:0005783">
    <property type="term" value="C:endoplasmic reticulum"/>
    <property type="evidence" value="ECO:0007669"/>
    <property type="project" value="UniProtKB-SubCell"/>
</dbReference>
<gene>
    <name evidence="8" type="ORF">UCDDS831_g00449</name>
</gene>
<evidence type="ECO:0000259" key="7">
    <source>
        <dbReference type="Pfam" id="PF08314"/>
    </source>
</evidence>
<keyword evidence="3" id="KW-0813">Transport</keyword>
<feature type="compositionally biased region" description="Basic and acidic residues" evidence="6">
    <location>
        <begin position="1399"/>
        <end position="1408"/>
    </location>
</feature>
<comment type="caution">
    <text evidence="8">The sequence shown here is derived from an EMBL/GenBank/DDBJ whole genome shotgun (WGS) entry which is preliminary data.</text>
</comment>
<feature type="domain" description="Sec39" evidence="7">
    <location>
        <begin position="551"/>
        <end position="1109"/>
    </location>
</feature>
<comment type="similarity">
    <text evidence="2">Belongs to the CoA-transferase III family.</text>
</comment>
<reference evidence="8 9" key="2">
    <citation type="submission" date="2015-05" db="EMBL/GenBank/DDBJ databases">
        <title>Distinctive expansion of gene families associated with plant cell wall degradation and secondary metabolism in the genomes of grapevine trunk pathogens.</title>
        <authorList>
            <person name="Lawrence D.P."/>
            <person name="Travadon R."/>
            <person name="Rolshausen P.E."/>
            <person name="Baumgartner K."/>
        </authorList>
    </citation>
    <scope>NUCLEOTIDE SEQUENCE [LARGE SCALE GENOMIC DNA]</scope>
    <source>
        <strain evidence="8">DS831</strain>
    </source>
</reference>
<dbReference type="InterPro" id="IPR003673">
    <property type="entry name" value="CoA-Trfase_fam_III"/>
</dbReference>
<dbReference type="Pfam" id="PF02515">
    <property type="entry name" value="CoA_transf_3"/>
    <property type="match status" value="1"/>
</dbReference>
<dbReference type="GO" id="GO:0006890">
    <property type="term" value="P:retrograde vesicle-mediated transport, Golgi to endoplasmic reticulum"/>
    <property type="evidence" value="ECO:0007669"/>
    <property type="project" value="InterPro"/>
</dbReference>
<feature type="region of interest" description="Disordered" evidence="6">
    <location>
        <begin position="1361"/>
        <end position="1408"/>
    </location>
</feature>
<evidence type="ECO:0000313" key="8">
    <source>
        <dbReference type="EMBL" id="KKY28266.1"/>
    </source>
</evidence>
<evidence type="ECO:0000256" key="2">
    <source>
        <dbReference type="ARBA" id="ARBA00008383"/>
    </source>
</evidence>
<evidence type="ECO:0000313" key="9">
    <source>
        <dbReference type="Proteomes" id="UP000034182"/>
    </source>
</evidence>
<evidence type="ECO:0000256" key="4">
    <source>
        <dbReference type="ARBA" id="ARBA00022824"/>
    </source>
</evidence>
<dbReference type="Proteomes" id="UP000034182">
    <property type="component" value="Unassembled WGS sequence"/>
</dbReference>
<dbReference type="GO" id="GO:0015031">
    <property type="term" value="P:protein transport"/>
    <property type="evidence" value="ECO:0007669"/>
    <property type="project" value="UniProtKB-KW"/>
</dbReference>